<dbReference type="Proteomes" id="UP000235392">
    <property type="component" value="Unassembled WGS sequence"/>
</dbReference>
<sequence length="84" mass="9026">MRVPTGTLIRVTGTFMGKWNPFNGVQYPYKQKRAFPRYNVAETAATSVGKITLWPRSGSGSGITATNKRSSAGLNPAALTATLH</sequence>
<feature type="compositionally biased region" description="Polar residues" evidence="1">
    <location>
        <begin position="62"/>
        <end position="73"/>
    </location>
</feature>
<comment type="caution">
    <text evidence="2">The sequence shown here is derived from an EMBL/GenBank/DDBJ whole genome shotgun (WGS) entry which is preliminary data.</text>
</comment>
<dbReference type="EMBL" id="PGCI01000130">
    <property type="protein sequence ID" value="PLW38308.1"/>
    <property type="molecule type" value="Genomic_DNA"/>
</dbReference>
<evidence type="ECO:0000313" key="2">
    <source>
        <dbReference type="EMBL" id="PLW38308.1"/>
    </source>
</evidence>
<gene>
    <name evidence="2" type="ORF">PCASD_08972</name>
</gene>
<evidence type="ECO:0000256" key="1">
    <source>
        <dbReference type="SAM" id="MobiDB-lite"/>
    </source>
</evidence>
<accession>A0A2N5UKL4</accession>
<proteinExistence type="predicted"/>
<evidence type="ECO:0000313" key="3">
    <source>
        <dbReference type="Proteomes" id="UP000235392"/>
    </source>
</evidence>
<organism evidence="2 3">
    <name type="scientific">Puccinia coronata f. sp. avenae</name>
    <dbReference type="NCBI Taxonomy" id="200324"/>
    <lineage>
        <taxon>Eukaryota</taxon>
        <taxon>Fungi</taxon>
        <taxon>Dikarya</taxon>
        <taxon>Basidiomycota</taxon>
        <taxon>Pucciniomycotina</taxon>
        <taxon>Pucciniomycetes</taxon>
        <taxon>Pucciniales</taxon>
        <taxon>Pucciniaceae</taxon>
        <taxon>Puccinia</taxon>
    </lineage>
</organism>
<feature type="region of interest" description="Disordered" evidence="1">
    <location>
        <begin position="57"/>
        <end position="84"/>
    </location>
</feature>
<protein>
    <submittedName>
        <fullName evidence="2">Uncharacterized protein</fullName>
    </submittedName>
</protein>
<reference evidence="2 3" key="1">
    <citation type="submission" date="2017-11" db="EMBL/GenBank/DDBJ databases">
        <title>De novo assembly and phasing of dikaryotic genomes from two isolates of Puccinia coronata f. sp. avenae, the causal agent of oat crown rust.</title>
        <authorList>
            <person name="Miller M.E."/>
            <person name="Zhang Y."/>
            <person name="Omidvar V."/>
            <person name="Sperschneider J."/>
            <person name="Schwessinger B."/>
            <person name="Raley C."/>
            <person name="Palmer J.M."/>
            <person name="Garnica D."/>
            <person name="Upadhyaya N."/>
            <person name="Rathjen J."/>
            <person name="Taylor J.M."/>
            <person name="Park R.F."/>
            <person name="Dodds P.N."/>
            <person name="Hirsch C.D."/>
            <person name="Kianian S.F."/>
            <person name="Figueroa M."/>
        </authorList>
    </citation>
    <scope>NUCLEOTIDE SEQUENCE [LARGE SCALE GENOMIC DNA]</scope>
    <source>
        <strain evidence="2">12SD80</strain>
    </source>
</reference>
<dbReference type="AlphaFoldDB" id="A0A2N5UKL4"/>
<name>A0A2N5UKL4_9BASI</name>